<organism evidence="2 3">
    <name type="scientific">Pyricularia oryzae</name>
    <name type="common">Rice blast fungus</name>
    <name type="synonym">Magnaporthe oryzae</name>
    <dbReference type="NCBI Taxonomy" id="318829"/>
    <lineage>
        <taxon>Eukaryota</taxon>
        <taxon>Fungi</taxon>
        <taxon>Dikarya</taxon>
        <taxon>Ascomycota</taxon>
        <taxon>Pezizomycotina</taxon>
        <taxon>Sordariomycetes</taxon>
        <taxon>Sordariomycetidae</taxon>
        <taxon>Magnaporthales</taxon>
        <taxon>Pyriculariaceae</taxon>
        <taxon>Pyricularia</taxon>
    </lineage>
</organism>
<dbReference type="Proteomes" id="UP000294847">
    <property type="component" value="Chromosome 6"/>
</dbReference>
<dbReference type="AlphaFoldDB" id="A0A4P7NQT4"/>
<reference evidence="2 3" key="1">
    <citation type="journal article" date="2019" name="Mol. Biol. Evol.">
        <title>Blast fungal genomes show frequent chromosomal changes, gene gains and losses, and effector gene turnover.</title>
        <authorList>
            <person name="Gomez Luciano L.B."/>
            <person name="Jason Tsai I."/>
            <person name="Chuma I."/>
            <person name="Tosa Y."/>
            <person name="Chen Y.H."/>
            <person name="Li J.Y."/>
            <person name="Li M.Y."/>
            <person name="Jade Lu M.Y."/>
            <person name="Nakayashiki H."/>
            <person name="Li W.H."/>
        </authorList>
    </citation>
    <scope>NUCLEOTIDE SEQUENCE [LARGE SCALE GENOMIC DNA]</scope>
    <source>
        <strain evidence="2">MZ5-1-6</strain>
    </source>
</reference>
<dbReference type="VEuPathDB" id="FungiDB:M_BR32_EuGene_00070991"/>
<dbReference type="EMBL" id="CP034209">
    <property type="protein sequence ID" value="QBZ64763.1"/>
    <property type="molecule type" value="Genomic_DNA"/>
</dbReference>
<evidence type="ECO:0000256" key="1">
    <source>
        <dbReference type="SAM" id="MobiDB-lite"/>
    </source>
</evidence>
<sequence length="112" mass="12076">MIEALCHLTSTPPRKEAGGTLFASRLPNRSKDWGMNLLVTAGICTLSAGTQPRHGLLGLRACCTVWLYGERKASSTTDGGRSGRIVNTQKATSEEESPVARLVWSDLVDCRS</sequence>
<name>A0A4P7NQT4_PYROR</name>
<proteinExistence type="predicted"/>
<evidence type="ECO:0000313" key="3">
    <source>
        <dbReference type="Proteomes" id="UP000294847"/>
    </source>
</evidence>
<feature type="compositionally biased region" description="Polar residues" evidence="1">
    <location>
        <begin position="74"/>
        <end position="91"/>
    </location>
</feature>
<accession>A0A4P7NQT4</accession>
<protein>
    <submittedName>
        <fullName evidence="2">Uncharacterized protein</fullName>
    </submittedName>
</protein>
<evidence type="ECO:0000313" key="2">
    <source>
        <dbReference type="EMBL" id="QBZ64763.1"/>
    </source>
</evidence>
<feature type="region of interest" description="Disordered" evidence="1">
    <location>
        <begin position="73"/>
        <end position="92"/>
    </location>
</feature>
<gene>
    <name evidence="2" type="ORF">PoMZ_06462</name>
</gene>